<evidence type="ECO:0000259" key="1">
    <source>
        <dbReference type="SMART" id="SM00477"/>
    </source>
</evidence>
<dbReference type="CDD" id="cd00091">
    <property type="entry name" value="NUC"/>
    <property type="match status" value="1"/>
</dbReference>
<name>A0ABW3CFR1_9ACTN</name>
<dbReference type="EMBL" id="JBHTIR010001346">
    <property type="protein sequence ID" value="MFD0852436.1"/>
    <property type="molecule type" value="Genomic_DNA"/>
</dbReference>
<proteinExistence type="predicted"/>
<keyword evidence="4" id="KW-1185">Reference proteome</keyword>
<feature type="domain" description="ENPP1-3/EXOG-like endonuclease/phosphodiesterase" evidence="1">
    <location>
        <begin position="1"/>
        <end position="188"/>
    </location>
</feature>
<dbReference type="SMART" id="SM00477">
    <property type="entry name" value="NUC"/>
    <property type="match status" value="1"/>
</dbReference>
<feature type="non-terminal residue" evidence="3">
    <location>
        <position position="1"/>
    </location>
</feature>
<gene>
    <name evidence="3" type="ORF">ACFQ07_09395</name>
</gene>
<accession>A0ABW3CFR1</accession>
<keyword evidence="3" id="KW-0255">Endonuclease</keyword>
<dbReference type="InterPro" id="IPR020821">
    <property type="entry name" value="ENPP1-3/EXOG-like_nuc-like"/>
</dbReference>
<dbReference type="GO" id="GO:0004519">
    <property type="term" value="F:endonuclease activity"/>
    <property type="evidence" value="ECO:0007669"/>
    <property type="project" value="UniProtKB-KW"/>
</dbReference>
<feature type="domain" description="DNA/RNA non-specific endonuclease/pyrophosphatase/phosphodiesterase" evidence="2">
    <location>
        <begin position="1"/>
        <end position="188"/>
    </location>
</feature>
<reference evidence="4" key="1">
    <citation type="journal article" date="2019" name="Int. J. Syst. Evol. Microbiol.">
        <title>The Global Catalogue of Microorganisms (GCM) 10K type strain sequencing project: providing services to taxonomists for standard genome sequencing and annotation.</title>
        <authorList>
            <consortium name="The Broad Institute Genomics Platform"/>
            <consortium name="The Broad Institute Genome Sequencing Center for Infectious Disease"/>
            <person name="Wu L."/>
            <person name="Ma J."/>
        </authorList>
    </citation>
    <scope>NUCLEOTIDE SEQUENCE [LARGE SCALE GENOMIC DNA]</scope>
    <source>
        <strain evidence="4">JCM 31696</strain>
    </source>
</reference>
<evidence type="ECO:0000313" key="4">
    <source>
        <dbReference type="Proteomes" id="UP001597083"/>
    </source>
</evidence>
<dbReference type="Proteomes" id="UP001597083">
    <property type="component" value="Unassembled WGS sequence"/>
</dbReference>
<evidence type="ECO:0000259" key="2">
    <source>
        <dbReference type="SMART" id="SM00892"/>
    </source>
</evidence>
<dbReference type="InterPro" id="IPR044929">
    <property type="entry name" value="DNA/RNA_non-sp_Endonuclease_sf"/>
</dbReference>
<comment type="caution">
    <text evidence="3">The sequence shown here is derived from an EMBL/GenBank/DDBJ whole genome shotgun (WGS) entry which is preliminary data.</text>
</comment>
<dbReference type="SMART" id="SM00892">
    <property type="entry name" value="Endonuclease_NS"/>
    <property type="match status" value="1"/>
</dbReference>
<protein>
    <submittedName>
        <fullName evidence="3">DNA/RNA non-specific endonuclease</fullName>
    </submittedName>
</protein>
<dbReference type="InterPro" id="IPR001604">
    <property type="entry name" value="Endo_G_ENPP1-like_dom"/>
</dbReference>
<evidence type="ECO:0000313" key="3">
    <source>
        <dbReference type="EMBL" id="MFD0852436.1"/>
    </source>
</evidence>
<dbReference type="Gene3D" id="3.40.570.10">
    <property type="entry name" value="Extracellular Endonuclease, subunit A"/>
    <property type="match status" value="1"/>
</dbReference>
<sequence length="198" mass="22381">LAQRPRRERDKWYFDPRLPVSEQTGEHVYEDPDLDRGHLVRRLDPAWGRDADEVKAANDDTFHFTNSTPQHHAFNAGQTLWAGLEDYILHNADNHDLLVSVFTGPVLAPDDEAYRGVLLPRQFWKVVAMVTGSGRLSATGYLLSQSSLIDDLPTEESFSYGAYRTYQVPVRRVADLTGLGMDACVRADPLERLETMPP</sequence>
<dbReference type="PANTHER" id="PTHR13966:SF5">
    <property type="entry name" value="ENDONUCLEASE G, MITOCHONDRIAL"/>
    <property type="match status" value="1"/>
</dbReference>
<dbReference type="SUPFAM" id="SSF54060">
    <property type="entry name" value="His-Me finger endonucleases"/>
    <property type="match status" value="1"/>
</dbReference>
<dbReference type="PANTHER" id="PTHR13966">
    <property type="entry name" value="ENDONUCLEASE RELATED"/>
    <property type="match status" value="1"/>
</dbReference>
<dbReference type="Pfam" id="PF01223">
    <property type="entry name" value="Endonuclease_NS"/>
    <property type="match status" value="1"/>
</dbReference>
<dbReference type="InterPro" id="IPR040255">
    <property type="entry name" value="Non-specific_endonuclease"/>
</dbReference>
<dbReference type="InterPro" id="IPR044925">
    <property type="entry name" value="His-Me_finger_sf"/>
</dbReference>
<keyword evidence="3" id="KW-0540">Nuclease</keyword>
<feature type="non-terminal residue" evidence="3">
    <location>
        <position position="198"/>
    </location>
</feature>
<organism evidence="3 4">
    <name type="scientific">Actinomadura adrarensis</name>
    <dbReference type="NCBI Taxonomy" id="1819600"/>
    <lineage>
        <taxon>Bacteria</taxon>
        <taxon>Bacillati</taxon>
        <taxon>Actinomycetota</taxon>
        <taxon>Actinomycetes</taxon>
        <taxon>Streptosporangiales</taxon>
        <taxon>Thermomonosporaceae</taxon>
        <taxon>Actinomadura</taxon>
    </lineage>
</organism>
<keyword evidence="3" id="KW-0378">Hydrolase</keyword>